<dbReference type="AlphaFoldDB" id="X1A4J7"/>
<dbReference type="InterPro" id="IPR051533">
    <property type="entry name" value="WaaL-like"/>
</dbReference>
<feature type="transmembrane region" description="Helical" evidence="5">
    <location>
        <begin position="175"/>
        <end position="200"/>
    </location>
</feature>
<protein>
    <recommendedName>
        <fullName evidence="6">O-antigen ligase-related domain-containing protein</fullName>
    </recommendedName>
</protein>
<comment type="caution">
    <text evidence="7">The sequence shown here is derived from an EMBL/GenBank/DDBJ whole genome shotgun (WGS) entry which is preliminary data.</text>
</comment>
<dbReference type="GO" id="GO:0016020">
    <property type="term" value="C:membrane"/>
    <property type="evidence" value="ECO:0007669"/>
    <property type="project" value="UniProtKB-SubCell"/>
</dbReference>
<feature type="transmembrane region" description="Helical" evidence="5">
    <location>
        <begin position="136"/>
        <end position="155"/>
    </location>
</feature>
<feature type="transmembrane region" description="Helical" evidence="5">
    <location>
        <begin position="468"/>
        <end position="489"/>
    </location>
</feature>
<dbReference type="PANTHER" id="PTHR37422">
    <property type="entry name" value="TEICHURONIC ACID BIOSYNTHESIS PROTEIN TUAE"/>
    <property type="match status" value="1"/>
</dbReference>
<dbReference type="EMBL" id="BART01006668">
    <property type="protein sequence ID" value="GAG67708.1"/>
    <property type="molecule type" value="Genomic_DNA"/>
</dbReference>
<evidence type="ECO:0000259" key="6">
    <source>
        <dbReference type="Pfam" id="PF04932"/>
    </source>
</evidence>
<name>X1A4J7_9ZZZZ</name>
<keyword evidence="3 5" id="KW-1133">Transmembrane helix</keyword>
<evidence type="ECO:0000313" key="7">
    <source>
        <dbReference type="EMBL" id="GAG67708.1"/>
    </source>
</evidence>
<dbReference type="PANTHER" id="PTHR37422:SF23">
    <property type="entry name" value="TEICHURONIC ACID BIOSYNTHESIS PROTEIN TUAE"/>
    <property type="match status" value="1"/>
</dbReference>
<feature type="transmembrane region" description="Helical" evidence="5">
    <location>
        <begin position="258"/>
        <end position="275"/>
    </location>
</feature>
<feature type="non-terminal residue" evidence="7">
    <location>
        <position position="494"/>
    </location>
</feature>
<feature type="domain" description="O-antigen ligase-related" evidence="6">
    <location>
        <begin position="212"/>
        <end position="380"/>
    </location>
</feature>
<feature type="transmembrane region" description="Helical" evidence="5">
    <location>
        <begin position="21"/>
        <end position="40"/>
    </location>
</feature>
<reference evidence="7" key="1">
    <citation type="journal article" date="2014" name="Front. Microbiol.">
        <title>High frequency of phylogenetically diverse reductive dehalogenase-homologous genes in deep subseafloor sedimentary metagenomes.</title>
        <authorList>
            <person name="Kawai M."/>
            <person name="Futagami T."/>
            <person name="Toyoda A."/>
            <person name="Takaki Y."/>
            <person name="Nishi S."/>
            <person name="Hori S."/>
            <person name="Arai W."/>
            <person name="Tsubouchi T."/>
            <person name="Morono Y."/>
            <person name="Uchiyama I."/>
            <person name="Ito T."/>
            <person name="Fujiyama A."/>
            <person name="Inagaki F."/>
            <person name="Takami H."/>
        </authorList>
    </citation>
    <scope>NUCLEOTIDE SEQUENCE</scope>
    <source>
        <strain evidence="7">Expedition CK06-06</strain>
    </source>
</reference>
<feature type="transmembrane region" description="Helical" evidence="5">
    <location>
        <begin position="106"/>
        <end position="124"/>
    </location>
</feature>
<keyword evidence="4 5" id="KW-0472">Membrane</keyword>
<dbReference type="InterPro" id="IPR007016">
    <property type="entry name" value="O-antigen_ligase-rel_domated"/>
</dbReference>
<feature type="transmembrane region" description="Helical" evidence="5">
    <location>
        <begin position="430"/>
        <end position="447"/>
    </location>
</feature>
<evidence type="ECO:0000256" key="4">
    <source>
        <dbReference type="ARBA" id="ARBA00023136"/>
    </source>
</evidence>
<dbReference type="Pfam" id="PF04932">
    <property type="entry name" value="Wzy_C"/>
    <property type="match status" value="1"/>
</dbReference>
<comment type="subcellular location">
    <subcellularLocation>
        <location evidence="1">Membrane</location>
        <topology evidence="1">Multi-pass membrane protein</topology>
    </subcellularLocation>
</comment>
<feature type="transmembrane region" description="Helical" evidence="5">
    <location>
        <begin position="82"/>
        <end position="100"/>
    </location>
</feature>
<feature type="transmembrane region" description="Helical" evidence="5">
    <location>
        <begin position="403"/>
        <end position="424"/>
    </location>
</feature>
<evidence type="ECO:0000256" key="1">
    <source>
        <dbReference type="ARBA" id="ARBA00004141"/>
    </source>
</evidence>
<evidence type="ECO:0000256" key="5">
    <source>
        <dbReference type="SAM" id="Phobius"/>
    </source>
</evidence>
<gene>
    <name evidence="7" type="ORF">S01H4_15216</name>
</gene>
<evidence type="ECO:0000256" key="2">
    <source>
        <dbReference type="ARBA" id="ARBA00022692"/>
    </source>
</evidence>
<sequence>MSQKKVKPYNLPNHPSSFHIKAVEITVIALAVLVPIAFHPRCYTTFAPAKEFIFEALVIIGLMFWAFKIISRGETKFTPTPLNLPVLSFIAICTLSLIWSDTFFTSLKELPLFLPGPLLYFVIVNNIKNEKQISRIISAVLIVGAALGIYGIFQYNDIDFSFWASGSGRQRVFGLFGNAGYFAGYIILPLSLAIPLFLVSKNRNRKILLLIGILAMGTTLILTFTRSSYLALSVSLLFMFLLFLLSRGKRFIKENKKLFMILLIVIIIAASLFIIPTPLSKPGTAISQIKGRVSLTRLIDVFSSGRRVAIWKFTGMMIKDHPILGSGIGTYKYNTLRYQAKFFEQGDNRSIYSYGFADKAHNEYLQLWAELGTIGLAIFLWLVITYLIYGIRYLKREKDEQKQGIIIGLMGAVVAFLVDSFFWFPLHLTTNVFLLWLFIGLTMVVGLEKKEESISKSKRSSIYKFKPVLYIVIILLTVFLCITVARPFMARIRW</sequence>
<keyword evidence="2 5" id="KW-0812">Transmembrane</keyword>
<proteinExistence type="predicted"/>
<feature type="transmembrane region" description="Helical" evidence="5">
    <location>
        <begin position="207"/>
        <end position="224"/>
    </location>
</feature>
<feature type="transmembrane region" description="Helical" evidence="5">
    <location>
        <begin position="52"/>
        <end position="70"/>
    </location>
</feature>
<organism evidence="7">
    <name type="scientific">marine sediment metagenome</name>
    <dbReference type="NCBI Taxonomy" id="412755"/>
    <lineage>
        <taxon>unclassified sequences</taxon>
        <taxon>metagenomes</taxon>
        <taxon>ecological metagenomes</taxon>
    </lineage>
</organism>
<feature type="transmembrane region" description="Helical" evidence="5">
    <location>
        <begin position="371"/>
        <end position="391"/>
    </location>
</feature>
<accession>X1A4J7</accession>
<evidence type="ECO:0000256" key="3">
    <source>
        <dbReference type="ARBA" id="ARBA00022989"/>
    </source>
</evidence>
<feature type="transmembrane region" description="Helical" evidence="5">
    <location>
        <begin position="230"/>
        <end position="246"/>
    </location>
</feature>